<evidence type="ECO:0000256" key="6">
    <source>
        <dbReference type="ARBA" id="ARBA00022754"/>
    </source>
</evidence>
<dbReference type="InterPro" id="IPR003054">
    <property type="entry name" value="Keratin_II"/>
</dbReference>
<dbReference type="PROSITE" id="PS00226">
    <property type="entry name" value="IF_ROD_1"/>
    <property type="match status" value="1"/>
</dbReference>
<dbReference type="SMART" id="SM01391">
    <property type="entry name" value="Filament"/>
    <property type="match status" value="1"/>
</dbReference>
<feature type="compositionally biased region" description="Polar residues" evidence="15">
    <location>
        <begin position="20"/>
        <end position="31"/>
    </location>
</feature>
<comment type="function">
    <text evidence="9">Together with KRT19, helps to link the contractile apparatus to dystrophin at the costameres of striated muscle.</text>
</comment>
<evidence type="ECO:0000256" key="8">
    <source>
        <dbReference type="ARBA" id="ARBA00023242"/>
    </source>
</evidence>
<evidence type="ECO:0000256" key="11">
    <source>
        <dbReference type="ARBA" id="ARBA00042886"/>
    </source>
</evidence>
<comment type="similarity">
    <text evidence="13">Belongs to the intermediate filament family.</text>
</comment>
<evidence type="ECO:0000256" key="2">
    <source>
        <dbReference type="ARBA" id="ARBA00004496"/>
    </source>
</evidence>
<dbReference type="GO" id="GO:0016363">
    <property type="term" value="C:nuclear matrix"/>
    <property type="evidence" value="ECO:0007669"/>
    <property type="project" value="UniProtKB-SubCell"/>
</dbReference>
<organism evidence="17 18">
    <name type="scientific">Cynoglossus semilaevis</name>
    <name type="common">Tongue sole</name>
    <dbReference type="NCBI Taxonomy" id="244447"/>
    <lineage>
        <taxon>Eukaryota</taxon>
        <taxon>Metazoa</taxon>
        <taxon>Chordata</taxon>
        <taxon>Craniata</taxon>
        <taxon>Vertebrata</taxon>
        <taxon>Euteleostomi</taxon>
        <taxon>Actinopterygii</taxon>
        <taxon>Neopterygii</taxon>
        <taxon>Teleostei</taxon>
        <taxon>Neoteleostei</taxon>
        <taxon>Acanthomorphata</taxon>
        <taxon>Carangaria</taxon>
        <taxon>Pleuronectiformes</taxon>
        <taxon>Pleuronectoidei</taxon>
        <taxon>Cynoglossidae</taxon>
        <taxon>Cynoglossinae</taxon>
        <taxon>Cynoglossus</taxon>
    </lineage>
</organism>
<proteinExistence type="inferred from homology"/>
<feature type="compositionally biased region" description="Basic and acidic residues" evidence="15">
    <location>
        <begin position="32"/>
        <end position="43"/>
    </location>
</feature>
<accession>A0A3P8USE2</accession>
<dbReference type="SUPFAM" id="SSF64593">
    <property type="entry name" value="Intermediate filament protein, coiled coil region"/>
    <property type="match status" value="2"/>
</dbReference>
<dbReference type="GO" id="GO:0005737">
    <property type="term" value="C:cytoplasm"/>
    <property type="evidence" value="ECO:0007669"/>
    <property type="project" value="UniProtKB-SubCell"/>
</dbReference>
<dbReference type="Gene3D" id="1.20.5.170">
    <property type="match status" value="1"/>
</dbReference>
<dbReference type="Gene3D" id="1.20.5.1160">
    <property type="entry name" value="Vasodilator-stimulated phosphoprotein"/>
    <property type="match status" value="1"/>
</dbReference>
<feature type="coiled-coil region" evidence="14">
    <location>
        <begin position="247"/>
        <end position="355"/>
    </location>
</feature>
<keyword evidence="7 14" id="KW-0175">Coiled coil</keyword>
<evidence type="ECO:0000256" key="10">
    <source>
        <dbReference type="ARBA" id="ARBA00039429"/>
    </source>
</evidence>
<dbReference type="Gene3D" id="1.20.5.500">
    <property type="entry name" value="Single helix bin"/>
    <property type="match status" value="1"/>
</dbReference>
<dbReference type="InterPro" id="IPR039008">
    <property type="entry name" value="IF_rod_dom"/>
</dbReference>
<keyword evidence="18" id="KW-1185">Reference proteome</keyword>
<evidence type="ECO:0000256" key="3">
    <source>
        <dbReference type="ARBA" id="ARBA00004642"/>
    </source>
</evidence>
<dbReference type="Pfam" id="PF00038">
    <property type="entry name" value="Filament"/>
    <property type="match status" value="1"/>
</dbReference>
<dbReference type="PROSITE" id="PS51842">
    <property type="entry name" value="IF_ROD_2"/>
    <property type="match status" value="1"/>
</dbReference>
<reference evidence="17" key="3">
    <citation type="submission" date="2025-09" db="UniProtKB">
        <authorList>
            <consortium name="Ensembl"/>
        </authorList>
    </citation>
    <scope>IDENTIFICATION</scope>
</reference>
<evidence type="ECO:0000256" key="15">
    <source>
        <dbReference type="SAM" id="MobiDB-lite"/>
    </source>
</evidence>
<evidence type="ECO:0000256" key="7">
    <source>
        <dbReference type="ARBA" id="ARBA00023054"/>
    </source>
</evidence>
<comment type="subcellular location">
    <subcellularLocation>
        <location evidence="2">Cytoplasm</location>
    </subcellularLocation>
    <subcellularLocation>
        <location evidence="1">Nucleus matrix</location>
    </subcellularLocation>
    <subcellularLocation>
        <location evidence="3">Nucleus</location>
        <location evidence="3">Nucleoplasm</location>
    </subcellularLocation>
</comment>
<evidence type="ECO:0000259" key="16">
    <source>
        <dbReference type="PROSITE" id="PS51842"/>
    </source>
</evidence>
<dbReference type="RefSeq" id="XP_008322983.1">
    <property type="nucleotide sequence ID" value="XM_008324761.3"/>
</dbReference>
<evidence type="ECO:0000313" key="18">
    <source>
        <dbReference type="Proteomes" id="UP000265120"/>
    </source>
</evidence>
<dbReference type="PRINTS" id="PR01276">
    <property type="entry name" value="TYPE2KERATIN"/>
</dbReference>
<evidence type="ECO:0000256" key="14">
    <source>
        <dbReference type="SAM" id="Coils"/>
    </source>
</evidence>
<dbReference type="GO" id="GO:0005654">
    <property type="term" value="C:nucleoplasm"/>
    <property type="evidence" value="ECO:0007669"/>
    <property type="project" value="UniProtKB-SubCell"/>
</dbReference>
<evidence type="ECO:0000256" key="9">
    <source>
        <dbReference type="ARBA" id="ARBA00037766"/>
    </source>
</evidence>
<dbReference type="InParanoid" id="A0A3P8USE2"/>
<dbReference type="OMA" id="MSKPRDY"/>
<dbReference type="STRING" id="244447.ENSCSEP00000005282"/>
<dbReference type="GeneTree" id="ENSGT00940000166665"/>
<keyword evidence="4" id="KW-0963">Cytoplasm</keyword>
<dbReference type="PANTHER" id="PTHR45616">
    <property type="entry name" value="GATA-TYPE DOMAIN-CONTAINING PROTEIN"/>
    <property type="match status" value="1"/>
</dbReference>
<dbReference type="AlphaFoldDB" id="A0A3P8USE2"/>
<dbReference type="PANTHER" id="PTHR45616:SF26">
    <property type="entry name" value="KERATIN, TYPE II CYTOSKELETAL 8"/>
    <property type="match status" value="1"/>
</dbReference>
<evidence type="ECO:0000256" key="4">
    <source>
        <dbReference type="ARBA" id="ARBA00022490"/>
    </source>
</evidence>
<feature type="compositionally biased region" description="Low complexity" evidence="15">
    <location>
        <begin position="1"/>
        <end position="19"/>
    </location>
</feature>
<reference evidence="17 18" key="1">
    <citation type="journal article" date="2014" name="Nat. Genet.">
        <title>Whole-genome sequence of a flatfish provides insights into ZW sex chromosome evolution and adaptation to a benthic lifestyle.</title>
        <authorList>
            <person name="Chen S."/>
            <person name="Zhang G."/>
            <person name="Shao C."/>
            <person name="Huang Q."/>
            <person name="Liu G."/>
            <person name="Zhang P."/>
            <person name="Song W."/>
            <person name="An N."/>
            <person name="Chalopin D."/>
            <person name="Volff J.N."/>
            <person name="Hong Y."/>
            <person name="Li Q."/>
            <person name="Sha Z."/>
            <person name="Zhou H."/>
            <person name="Xie M."/>
            <person name="Yu Q."/>
            <person name="Liu Y."/>
            <person name="Xiang H."/>
            <person name="Wang N."/>
            <person name="Wu K."/>
            <person name="Yang C."/>
            <person name="Zhou Q."/>
            <person name="Liao X."/>
            <person name="Yang L."/>
            <person name="Hu Q."/>
            <person name="Zhang J."/>
            <person name="Meng L."/>
            <person name="Jin L."/>
            <person name="Tian Y."/>
            <person name="Lian J."/>
            <person name="Yang J."/>
            <person name="Miao G."/>
            <person name="Liu S."/>
            <person name="Liang Z."/>
            <person name="Yan F."/>
            <person name="Li Y."/>
            <person name="Sun B."/>
            <person name="Zhang H."/>
            <person name="Zhang J."/>
            <person name="Zhu Y."/>
            <person name="Du M."/>
            <person name="Zhao Y."/>
            <person name="Schartl M."/>
            <person name="Tang Q."/>
            <person name="Wang J."/>
        </authorList>
    </citation>
    <scope>NUCLEOTIDE SEQUENCE</scope>
</reference>
<dbReference type="Ensembl" id="ENSCSET00000005341.1">
    <property type="protein sequence ID" value="ENSCSEP00000005282.1"/>
    <property type="gene ID" value="ENSCSEG00000003409.1"/>
</dbReference>
<evidence type="ECO:0000256" key="12">
    <source>
        <dbReference type="ARBA" id="ARBA00042964"/>
    </source>
</evidence>
<dbReference type="GO" id="GO:0045095">
    <property type="term" value="C:keratin filament"/>
    <property type="evidence" value="ECO:0007669"/>
    <property type="project" value="InterPro"/>
</dbReference>
<dbReference type="OrthoDB" id="2441647at2759"/>
<reference evidence="17" key="2">
    <citation type="submission" date="2025-08" db="UniProtKB">
        <authorList>
            <consortium name="Ensembl"/>
        </authorList>
    </citation>
    <scope>IDENTIFICATION</scope>
</reference>
<evidence type="ECO:0000313" key="17">
    <source>
        <dbReference type="Ensembl" id="ENSCSEP00000005282.1"/>
    </source>
</evidence>
<dbReference type="GeneID" id="103389371"/>
<name>A0A3P8USE2_CYNSE</name>
<feature type="domain" description="IF rod" evidence="16">
    <location>
        <begin position="38"/>
        <end position="349"/>
    </location>
</feature>
<keyword evidence="6 13" id="KW-0403">Intermediate filament</keyword>
<sequence>MSQPRSFSSQSYSPQSTSTAKSQNPNENKINSTEKSKEKDHMVGLNDKFVELIDKVKHLEDENKKLDTKLKILKEQDVYEGKVDDIVKQIENELQEQVEILLNDQEKLQTELRKNQEAVEDIKQRYKDEMQRKADVESDFIVTKKEVDDSHLEEVDAALELEDLMGELDFLRVGFDEETKELESLVQNKTVILSDNSKRSLDMDEIVDGVRNLYAGLATRSRDEAEHWHQKKMDAMVLCAGQSEQDVRDLKRDISDIQRLIQRLNGEVEVLLRKEESLKRDIDRLRREGNNNLEKAREDIDNLEKALKRAKQDLVEKICEYHELINLKIAYDIEISTYRKLLEGEEERMNELQLHTDF</sequence>
<dbReference type="KEGG" id="csem:103389371"/>
<protein>
    <recommendedName>
        <fullName evidence="10">Keratin, type II cytoskeletal 8</fullName>
    </recommendedName>
    <alternativeName>
        <fullName evidence="12">Cytokeratin-8</fullName>
    </alternativeName>
    <alternativeName>
        <fullName evidence="11">Keratin-8</fullName>
    </alternativeName>
</protein>
<evidence type="ECO:0000256" key="13">
    <source>
        <dbReference type="RuleBase" id="RU000685"/>
    </source>
</evidence>
<dbReference type="Proteomes" id="UP000265120">
    <property type="component" value="Chromosome 14"/>
</dbReference>
<evidence type="ECO:0000256" key="5">
    <source>
        <dbReference type="ARBA" id="ARBA00022744"/>
    </source>
</evidence>
<keyword evidence="5" id="KW-0416">Keratin</keyword>
<feature type="region of interest" description="Disordered" evidence="15">
    <location>
        <begin position="1"/>
        <end position="43"/>
    </location>
</feature>
<keyword evidence="8" id="KW-0539">Nucleus</keyword>
<evidence type="ECO:0000256" key="1">
    <source>
        <dbReference type="ARBA" id="ARBA00004109"/>
    </source>
</evidence>
<dbReference type="InterPro" id="IPR018039">
    <property type="entry name" value="IF_conserved"/>
</dbReference>